<organism evidence="1 2">
    <name type="scientific">Cichorium intybus</name>
    <name type="common">Chicory</name>
    <dbReference type="NCBI Taxonomy" id="13427"/>
    <lineage>
        <taxon>Eukaryota</taxon>
        <taxon>Viridiplantae</taxon>
        <taxon>Streptophyta</taxon>
        <taxon>Embryophyta</taxon>
        <taxon>Tracheophyta</taxon>
        <taxon>Spermatophyta</taxon>
        <taxon>Magnoliopsida</taxon>
        <taxon>eudicotyledons</taxon>
        <taxon>Gunneridae</taxon>
        <taxon>Pentapetalae</taxon>
        <taxon>asterids</taxon>
        <taxon>campanulids</taxon>
        <taxon>Asterales</taxon>
        <taxon>Asteraceae</taxon>
        <taxon>Cichorioideae</taxon>
        <taxon>Cichorieae</taxon>
        <taxon>Cichoriinae</taxon>
        <taxon>Cichorium</taxon>
    </lineage>
</organism>
<evidence type="ECO:0000313" key="2">
    <source>
        <dbReference type="Proteomes" id="UP001055811"/>
    </source>
</evidence>
<reference evidence="2" key="1">
    <citation type="journal article" date="2022" name="Mol. Ecol. Resour.">
        <title>The genomes of chicory, endive, great burdock and yacon provide insights into Asteraceae palaeo-polyploidization history and plant inulin production.</title>
        <authorList>
            <person name="Fan W."/>
            <person name="Wang S."/>
            <person name="Wang H."/>
            <person name="Wang A."/>
            <person name="Jiang F."/>
            <person name="Liu H."/>
            <person name="Zhao H."/>
            <person name="Xu D."/>
            <person name="Zhang Y."/>
        </authorList>
    </citation>
    <scope>NUCLEOTIDE SEQUENCE [LARGE SCALE GENOMIC DNA]</scope>
    <source>
        <strain evidence="2">cv. Punajuju</strain>
    </source>
</reference>
<sequence>MLKNWFLIDISPVALQNLISSCPLLESLDLVYDDTPKLTIHAPNLKFLNLEGDINGVCLEYTPKLVAIDVTIHMLTYGDDEHFGQISTSNFDKFLGGVPSLERLIGRCYFTEYMSIGNTFGKKEIKYQQLKVIELSRVSFDTMKEIMVVLRLISNAPNLEELQIEGMSVFSSATQAPADLDFWEKECLFDCTFERLKMVKMMDMIGVPHEVGFIGFLLGKSPVLETMRITPNVPNLTKDRLSFVIELTKLRRTSPEAEMIFVQK</sequence>
<gene>
    <name evidence="1" type="ORF">L2E82_08225</name>
</gene>
<keyword evidence="2" id="KW-1185">Reference proteome</keyword>
<accession>A0ACB9G5C0</accession>
<dbReference type="Proteomes" id="UP001055811">
    <property type="component" value="Linkage Group LG02"/>
</dbReference>
<reference evidence="1 2" key="2">
    <citation type="journal article" date="2022" name="Mol. Ecol. Resour.">
        <title>The genomes of chicory, endive, great burdock and yacon provide insights into Asteraceae paleo-polyploidization history and plant inulin production.</title>
        <authorList>
            <person name="Fan W."/>
            <person name="Wang S."/>
            <person name="Wang H."/>
            <person name="Wang A."/>
            <person name="Jiang F."/>
            <person name="Liu H."/>
            <person name="Zhao H."/>
            <person name="Xu D."/>
            <person name="Zhang Y."/>
        </authorList>
    </citation>
    <scope>NUCLEOTIDE SEQUENCE [LARGE SCALE GENOMIC DNA]</scope>
    <source>
        <strain evidence="2">cv. Punajuju</strain>
        <tissue evidence="1">Leaves</tissue>
    </source>
</reference>
<comment type="caution">
    <text evidence="1">The sequence shown here is derived from an EMBL/GenBank/DDBJ whole genome shotgun (WGS) entry which is preliminary data.</text>
</comment>
<evidence type="ECO:0000313" key="1">
    <source>
        <dbReference type="EMBL" id="KAI3778839.1"/>
    </source>
</evidence>
<protein>
    <submittedName>
        <fullName evidence="1">Uncharacterized protein</fullName>
    </submittedName>
</protein>
<proteinExistence type="predicted"/>
<name>A0ACB9G5C0_CICIN</name>
<dbReference type="EMBL" id="CM042010">
    <property type="protein sequence ID" value="KAI3778839.1"/>
    <property type="molecule type" value="Genomic_DNA"/>
</dbReference>